<sequence>MSSTRLPDYVPDTIKDKEIHDYLHKFYEASNDPNVHDDFADLFTEDGEYIMNTKKAKGRQESTWLLTEATLADLPPSRCSHISVFSLKAGYITALTRFVTALLDASQTSKFKVSMYAKAGELGLPTMFVDLRHEATHGEMPTLSVLRGANAKALGWLWEHYWRDLGSHGVSTVNSGSSQSRGLWEAGFFKNRESEHEDTASGDKDISIEPWGPSRGSGRPRGIGMP</sequence>
<comment type="caution">
    <text evidence="2">The sequence shown here is derived from an EMBL/GenBank/DDBJ whole genome shotgun (WGS) entry which is preliminary data.</text>
</comment>
<dbReference type="GO" id="GO:0000460">
    <property type="term" value="P:maturation of 5.8S rRNA"/>
    <property type="evidence" value="ECO:0007669"/>
    <property type="project" value="TreeGrafter"/>
</dbReference>
<name>A0AA43TYP3_9LECA</name>
<protein>
    <submittedName>
        <fullName evidence="2">rRNA-processing protein las1</fullName>
    </submittedName>
</protein>
<proteinExistence type="predicted"/>
<evidence type="ECO:0000313" key="2">
    <source>
        <dbReference type="EMBL" id="MDI1489362.1"/>
    </source>
</evidence>
<dbReference type="Pfam" id="PF04031">
    <property type="entry name" value="Las1"/>
    <property type="match status" value="1"/>
</dbReference>
<evidence type="ECO:0000313" key="3">
    <source>
        <dbReference type="Proteomes" id="UP001161017"/>
    </source>
</evidence>
<dbReference type="PANTHER" id="PTHR15002:SF0">
    <property type="entry name" value="RIBOSOMAL BIOGENESIS PROTEIN LAS1L"/>
    <property type="match status" value="1"/>
</dbReference>
<dbReference type="PANTHER" id="PTHR15002">
    <property type="entry name" value="RIBOSOMAL BIOGENESIS PROTEIN LAS1L"/>
    <property type="match status" value="1"/>
</dbReference>
<dbReference type="EMBL" id="JAPUFD010000009">
    <property type="protein sequence ID" value="MDI1489362.1"/>
    <property type="molecule type" value="Genomic_DNA"/>
</dbReference>
<organism evidence="2 3">
    <name type="scientific">Ramalina farinacea</name>
    <dbReference type="NCBI Taxonomy" id="258253"/>
    <lineage>
        <taxon>Eukaryota</taxon>
        <taxon>Fungi</taxon>
        <taxon>Dikarya</taxon>
        <taxon>Ascomycota</taxon>
        <taxon>Pezizomycotina</taxon>
        <taxon>Lecanoromycetes</taxon>
        <taxon>OSLEUM clade</taxon>
        <taxon>Lecanoromycetidae</taxon>
        <taxon>Lecanorales</taxon>
        <taxon>Lecanorineae</taxon>
        <taxon>Ramalinaceae</taxon>
        <taxon>Ramalina</taxon>
    </lineage>
</organism>
<keyword evidence="3" id="KW-1185">Reference proteome</keyword>
<gene>
    <name evidence="2" type="primary">LAS1</name>
    <name evidence="2" type="ORF">OHK93_008640</name>
</gene>
<dbReference type="GO" id="GO:0004519">
    <property type="term" value="F:endonuclease activity"/>
    <property type="evidence" value="ECO:0007669"/>
    <property type="project" value="InterPro"/>
</dbReference>
<dbReference type="GO" id="GO:0090730">
    <property type="term" value="C:Las1 complex"/>
    <property type="evidence" value="ECO:0007669"/>
    <property type="project" value="InterPro"/>
</dbReference>
<feature type="region of interest" description="Disordered" evidence="1">
    <location>
        <begin position="194"/>
        <end position="226"/>
    </location>
</feature>
<accession>A0AA43TYP3</accession>
<dbReference type="Proteomes" id="UP001161017">
    <property type="component" value="Unassembled WGS sequence"/>
</dbReference>
<dbReference type="GO" id="GO:0000470">
    <property type="term" value="P:maturation of LSU-rRNA"/>
    <property type="evidence" value="ECO:0007669"/>
    <property type="project" value="TreeGrafter"/>
</dbReference>
<reference evidence="2" key="1">
    <citation type="journal article" date="2023" name="Genome Biol. Evol.">
        <title>First Whole Genome Sequence and Flow Cytometry Genome Size Data for the Lichen-Forming Fungus Ramalina farinacea (Ascomycota).</title>
        <authorList>
            <person name="Llewellyn T."/>
            <person name="Mian S."/>
            <person name="Hill R."/>
            <person name="Leitch I.J."/>
            <person name="Gaya E."/>
        </authorList>
    </citation>
    <scope>NUCLEOTIDE SEQUENCE</scope>
    <source>
        <strain evidence="2">LIQ254RAFAR</strain>
    </source>
</reference>
<dbReference type="InterPro" id="IPR007174">
    <property type="entry name" value="Las1"/>
</dbReference>
<feature type="compositionally biased region" description="Basic and acidic residues" evidence="1">
    <location>
        <begin position="194"/>
        <end position="207"/>
    </location>
</feature>
<dbReference type="GO" id="GO:0030687">
    <property type="term" value="C:preribosome, large subunit precursor"/>
    <property type="evidence" value="ECO:0007669"/>
    <property type="project" value="TreeGrafter"/>
</dbReference>
<evidence type="ECO:0000256" key="1">
    <source>
        <dbReference type="SAM" id="MobiDB-lite"/>
    </source>
</evidence>
<dbReference type="AlphaFoldDB" id="A0AA43TYP3"/>